<feature type="region of interest" description="Disordered" evidence="23">
    <location>
        <begin position="101"/>
        <end position="176"/>
    </location>
</feature>
<evidence type="ECO:0000256" key="11">
    <source>
        <dbReference type="ARBA" id="ARBA00022840"/>
    </source>
</evidence>
<dbReference type="SMART" id="SM00487">
    <property type="entry name" value="DEXDc"/>
    <property type="match status" value="1"/>
</dbReference>
<evidence type="ECO:0000259" key="26">
    <source>
        <dbReference type="PROSITE" id="PS51194"/>
    </source>
</evidence>
<dbReference type="GO" id="GO:0009378">
    <property type="term" value="F:four-way junction helicase activity"/>
    <property type="evidence" value="ECO:0007669"/>
    <property type="project" value="TreeGrafter"/>
</dbReference>
<evidence type="ECO:0000256" key="22">
    <source>
        <dbReference type="ARBA" id="ARBA00076271"/>
    </source>
</evidence>
<dbReference type="PANTHER" id="PTHR13710:SF153">
    <property type="entry name" value="RECQ-LIKE DNA HELICASE BLM"/>
    <property type="match status" value="1"/>
</dbReference>
<dbReference type="GO" id="GO:0043138">
    <property type="term" value="F:3'-5' DNA helicase activity"/>
    <property type="evidence" value="ECO:0007669"/>
    <property type="project" value="UniProtKB-EC"/>
</dbReference>
<dbReference type="GO" id="GO:0000724">
    <property type="term" value="P:double-strand break repair via homologous recombination"/>
    <property type="evidence" value="ECO:0007669"/>
    <property type="project" value="TreeGrafter"/>
</dbReference>
<dbReference type="SMART" id="SM00956">
    <property type="entry name" value="RQC"/>
    <property type="match status" value="1"/>
</dbReference>
<dbReference type="Pfam" id="PF00570">
    <property type="entry name" value="HRDC"/>
    <property type="match status" value="1"/>
</dbReference>
<feature type="compositionally biased region" description="Polar residues" evidence="23">
    <location>
        <begin position="49"/>
        <end position="59"/>
    </location>
</feature>
<evidence type="ECO:0000256" key="13">
    <source>
        <dbReference type="ARBA" id="ARBA00023204"/>
    </source>
</evidence>
<evidence type="ECO:0000256" key="21">
    <source>
        <dbReference type="ARBA" id="ARBA00076065"/>
    </source>
</evidence>
<feature type="domain" description="Helicase ATP-binding" evidence="25">
    <location>
        <begin position="432"/>
        <end position="607"/>
    </location>
</feature>
<evidence type="ECO:0000256" key="18">
    <source>
        <dbReference type="ARBA" id="ARBA00044542"/>
    </source>
</evidence>
<dbReference type="PROSITE" id="PS00690">
    <property type="entry name" value="DEAH_ATP_HELICASE"/>
    <property type="match status" value="1"/>
</dbReference>
<keyword evidence="10" id="KW-0862">Zinc</keyword>
<dbReference type="FunFam" id="3.40.50.300:FF:000537">
    <property type="entry name" value="Bloom syndrome RecQ-like helicase"/>
    <property type="match status" value="1"/>
</dbReference>
<dbReference type="PROSITE" id="PS51192">
    <property type="entry name" value="HELICASE_ATP_BIND_1"/>
    <property type="match status" value="1"/>
</dbReference>
<evidence type="ECO:0000256" key="10">
    <source>
        <dbReference type="ARBA" id="ARBA00022833"/>
    </source>
</evidence>
<feature type="compositionally biased region" description="Low complexity" evidence="23">
    <location>
        <begin position="968"/>
        <end position="977"/>
    </location>
</feature>
<dbReference type="GO" id="GO:0006260">
    <property type="term" value="P:DNA replication"/>
    <property type="evidence" value="ECO:0007669"/>
    <property type="project" value="UniProtKB-KW"/>
</dbReference>
<evidence type="ECO:0000256" key="7">
    <source>
        <dbReference type="ARBA" id="ARBA00022763"/>
    </source>
</evidence>
<dbReference type="CDD" id="cd17920">
    <property type="entry name" value="DEXHc_RecQ"/>
    <property type="match status" value="1"/>
</dbReference>
<dbReference type="Gene3D" id="1.10.10.10">
    <property type="entry name" value="Winged helix-like DNA-binding domain superfamily/Winged helix DNA-binding domain"/>
    <property type="match status" value="1"/>
</dbReference>
<dbReference type="GO" id="GO:0005524">
    <property type="term" value="F:ATP binding"/>
    <property type="evidence" value="ECO:0007669"/>
    <property type="project" value="UniProtKB-KW"/>
</dbReference>
<evidence type="ECO:0000256" key="12">
    <source>
        <dbReference type="ARBA" id="ARBA00023125"/>
    </source>
</evidence>
<keyword evidence="11" id="KW-0067">ATP-binding</keyword>
<reference evidence="27 28" key="1">
    <citation type="journal article" date="2024" name="BMC Genomics">
        <title>De novo assembly and annotation of Popillia japonica's genome with initial clues to its potential as an invasive pest.</title>
        <authorList>
            <person name="Cucini C."/>
            <person name="Boschi S."/>
            <person name="Funari R."/>
            <person name="Cardaioli E."/>
            <person name="Iannotti N."/>
            <person name="Marturano G."/>
            <person name="Paoli F."/>
            <person name="Bruttini M."/>
            <person name="Carapelli A."/>
            <person name="Frati F."/>
            <person name="Nardi F."/>
        </authorList>
    </citation>
    <scope>NUCLEOTIDE SEQUENCE [LARGE SCALE GENOMIC DNA]</scope>
    <source>
        <strain evidence="27">DMR45628</strain>
    </source>
</reference>
<dbReference type="Pfam" id="PF00271">
    <property type="entry name" value="Helicase_C"/>
    <property type="match status" value="1"/>
</dbReference>
<evidence type="ECO:0000256" key="3">
    <source>
        <dbReference type="ARBA" id="ARBA00005446"/>
    </source>
</evidence>
<dbReference type="InterPro" id="IPR018982">
    <property type="entry name" value="RQC_domain"/>
</dbReference>
<keyword evidence="4" id="KW-0235">DNA replication</keyword>
<dbReference type="Pfam" id="PF00270">
    <property type="entry name" value="DEAD"/>
    <property type="match status" value="1"/>
</dbReference>
<keyword evidence="6" id="KW-0547">Nucleotide-binding</keyword>
<sequence length="1104" mass="125432">MANHNKGAEDEDASDIFKTCHKNFSRQNKFCFKKVLQTTPRSQSDKTQPRSMSPSLLNKETSIEQIKQSKINNDTSHDVNPLKRFDSDSVLLRKNYGLQPVQEEQVKSDKKPTLTKFINKPSSDDRTKSTTSKPKHRLSLSLKKNEDPPSNTTQSNATKKDTKTKLLPTADKKSSMSAVMKRLFGKDKPVKNKPQLTPPTQTQKTCNQELAIIDSALTQSVESPQLHQPKGFKFKKKVFSSTQDPLAHLMGKVASSPPKLVTATSKSNGTAATLKEFDMFQPSCSYTPKNNNIINSDEDDSFNQFMTSFSDGTMTEDDESLAKFLENEENKSFELSQKEKSDLEEREKFILENINWDDEWGNDVTLNLTNTDLSFGNNQETTSNIPTAEVQITRLDNSAEFRGVFPHTTVMKEVLHSTFGLKKYRPNQEEIINASLQQCDCFVLMPTGGGKSLCYQLPAILTPGVTIVISPLRALISDQVDKLNALDVPAAHLCPEMKSSDSNSVLCKLHQQEPAIKLLYLTPEKINASHSVTNLLDSLYSRDKISRFVIDEAHCLSQWGHDFRPDYKQLSFLRTKYVKVPIMCLTATATDIIQEDVTKILNLRDCKTFIRSFNRPNIKYQVLEKVGKSVVQDIAKLIKTKFNKMSGIIYCLSRKDCENLAKDLSNVGIPARPYHAGMTNNQRENMQRGWMNDEFHVIVATIAFGMGIDKPDVRYVIHNSVPKSVEAFYQESGRCGRDGEISYSYLFYSYSDVIRLQKLIRSEKSRPSAHCLDGHFENLQQMASYCENKVDCRRYLQLLHLGETFDRNVCIQNKDTICDNCENMNSYETLDVTKECKELAKIVHDLSCKENVTMVQVTDIYKGSKTKKITDKQHDKHPYYSNGQHYDKVDIQRFIKQLTFEKVVINVPAYNGDFPVVYLKKGPQYSQLFTTNKKITIPINKNAPAKQPKPSTSKPKLNVQVQGNEEPSTSGTSGNSVSNLKVQCHEELLEVCRNLAVQRQVTLSSIMNLSAISTMSRVLPNTKEEFMKIQHVTKANYEKFGESFLAVTQKYRILLNKAKQAIETANYDDNSDIWKSQTSTTAKGRKRKRYYKKYRKSPAKKTRK</sequence>
<feature type="compositionally biased region" description="Polar residues" evidence="23">
    <location>
        <begin position="949"/>
        <end position="967"/>
    </location>
</feature>
<dbReference type="SMART" id="SM00490">
    <property type="entry name" value="HELICc"/>
    <property type="match status" value="1"/>
</dbReference>
<dbReference type="Proteomes" id="UP001458880">
    <property type="component" value="Unassembled WGS sequence"/>
</dbReference>
<dbReference type="Gene3D" id="3.40.50.300">
    <property type="entry name" value="P-loop containing nucleotide triphosphate hydrolases"/>
    <property type="match status" value="2"/>
</dbReference>
<keyword evidence="15" id="KW-0539">Nucleus</keyword>
<dbReference type="SUPFAM" id="SSF46785">
    <property type="entry name" value="Winged helix' DNA-binding domain"/>
    <property type="match status" value="1"/>
</dbReference>
<dbReference type="InterPro" id="IPR004589">
    <property type="entry name" value="DNA_helicase_ATP-dep_RecQ"/>
</dbReference>
<dbReference type="InterPro" id="IPR010997">
    <property type="entry name" value="HRDC-like_sf"/>
</dbReference>
<evidence type="ECO:0000256" key="23">
    <source>
        <dbReference type="SAM" id="MobiDB-lite"/>
    </source>
</evidence>
<comment type="catalytic activity">
    <reaction evidence="16">
        <text>Couples ATP hydrolysis with the unwinding of duplex DNA by translocating in the 3'-5' direction.</text>
        <dbReference type="EC" id="5.6.2.4"/>
    </reaction>
</comment>
<dbReference type="InterPro" id="IPR002464">
    <property type="entry name" value="DNA/RNA_helicase_DEAH_CS"/>
</dbReference>
<evidence type="ECO:0000256" key="16">
    <source>
        <dbReference type="ARBA" id="ARBA00034617"/>
    </source>
</evidence>
<evidence type="ECO:0000313" key="27">
    <source>
        <dbReference type="EMBL" id="KAK9718892.1"/>
    </source>
</evidence>
<feature type="region of interest" description="Disordered" evidence="23">
    <location>
        <begin position="939"/>
        <end position="977"/>
    </location>
</feature>
<feature type="domain" description="HRDC" evidence="24">
    <location>
        <begin position="978"/>
        <end position="1058"/>
    </location>
</feature>
<dbReference type="Pfam" id="PF16124">
    <property type="entry name" value="RecQ_Zn_bind"/>
    <property type="match status" value="1"/>
</dbReference>
<dbReference type="PANTHER" id="PTHR13710">
    <property type="entry name" value="DNA HELICASE RECQ FAMILY MEMBER"/>
    <property type="match status" value="1"/>
</dbReference>
<dbReference type="GO" id="GO:0007131">
    <property type="term" value="P:reciprocal meiotic recombination"/>
    <property type="evidence" value="ECO:0007669"/>
    <property type="project" value="UniProtKB-ARBA"/>
</dbReference>
<comment type="subcellular location">
    <subcellularLocation>
        <location evidence="2">Nucleus</location>
    </subcellularLocation>
</comment>
<dbReference type="EC" id="5.6.2.4" evidence="17"/>
<feature type="compositionally biased region" description="Basic and acidic residues" evidence="23">
    <location>
        <begin position="158"/>
        <end position="174"/>
    </location>
</feature>
<dbReference type="InterPro" id="IPR002121">
    <property type="entry name" value="HRDC_dom"/>
</dbReference>
<keyword evidence="8" id="KW-0378">Hydrolase</keyword>
<evidence type="ECO:0000256" key="4">
    <source>
        <dbReference type="ARBA" id="ARBA00022705"/>
    </source>
</evidence>
<dbReference type="InterPro" id="IPR001650">
    <property type="entry name" value="Helicase_C-like"/>
</dbReference>
<evidence type="ECO:0000256" key="9">
    <source>
        <dbReference type="ARBA" id="ARBA00022806"/>
    </source>
</evidence>
<dbReference type="GO" id="GO:0003677">
    <property type="term" value="F:DNA binding"/>
    <property type="evidence" value="ECO:0007669"/>
    <property type="project" value="UniProtKB-KW"/>
</dbReference>
<dbReference type="GO" id="GO:0016787">
    <property type="term" value="F:hydrolase activity"/>
    <property type="evidence" value="ECO:0007669"/>
    <property type="project" value="UniProtKB-KW"/>
</dbReference>
<dbReference type="InterPro" id="IPR036390">
    <property type="entry name" value="WH_DNA-bd_sf"/>
</dbReference>
<accession>A0AAW1KIL4</accession>
<evidence type="ECO:0000259" key="24">
    <source>
        <dbReference type="PROSITE" id="PS50967"/>
    </source>
</evidence>
<dbReference type="GO" id="GO:0005634">
    <property type="term" value="C:nucleus"/>
    <property type="evidence" value="ECO:0007669"/>
    <property type="project" value="UniProtKB-SubCell"/>
</dbReference>
<organism evidence="27 28">
    <name type="scientific">Popillia japonica</name>
    <name type="common">Japanese beetle</name>
    <dbReference type="NCBI Taxonomy" id="7064"/>
    <lineage>
        <taxon>Eukaryota</taxon>
        <taxon>Metazoa</taxon>
        <taxon>Ecdysozoa</taxon>
        <taxon>Arthropoda</taxon>
        <taxon>Hexapoda</taxon>
        <taxon>Insecta</taxon>
        <taxon>Pterygota</taxon>
        <taxon>Neoptera</taxon>
        <taxon>Endopterygota</taxon>
        <taxon>Coleoptera</taxon>
        <taxon>Polyphaga</taxon>
        <taxon>Scarabaeiformia</taxon>
        <taxon>Scarabaeidae</taxon>
        <taxon>Rutelinae</taxon>
        <taxon>Popillia</taxon>
    </lineage>
</organism>
<keyword evidence="5" id="KW-0479">Metal-binding</keyword>
<dbReference type="EMBL" id="JASPKY010000224">
    <property type="protein sequence ID" value="KAK9718892.1"/>
    <property type="molecule type" value="Genomic_DNA"/>
</dbReference>
<dbReference type="InterPro" id="IPR027417">
    <property type="entry name" value="P-loop_NTPase"/>
</dbReference>
<evidence type="ECO:0000256" key="2">
    <source>
        <dbReference type="ARBA" id="ARBA00004123"/>
    </source>
</evidence>
<comment type="catalytic activity">
    <reaction evidence="19">
        <text>ATP + H2O = ADP + phosphate + H(+)</text>
        <dbReference type="Rhea" id="RHEA:13065"/>
        <dbReference type="ChEBI" id="CHEBI:15377"/>
        <dbReference type="ChEBI" id="CHEBI:15378"/>
        <dbReference type="ChEBI" id="CHEBI:30616"/>
        <dbReference type="ChEBI" id="CHEBI:43474"/>
        <dbReference type="ChEBI" id="CHEBI:456216"/>
    </reaction>
</comment>
<dbReference type="InterPro" id="IPR014001">
    <property type="entry name" value="Helicase_ATP-bd"/>
</dbReference>
<evidence type="ECO:0000256" key="5">
    <source>
        <dbReference type="ARBA" id="ARBA00022723"/>
    </source>
</evidence>
<dbReference type="InterPro" id="IPR011545">
    <property type="entry name" value="DEAD/DEAH_box_helicase_dom"/>
</dbReference>
<evidence type="ECO:0000259" key="25">
    <source>
        <dbReference type="PROSITE" id="PS51192"/>
    </source>
</evidence>
<evidence type="ECO:0000256" key="1">
    <source>
        <dbReference type="ARBA" id="ARBA00001947"/>
    </source>
</evidence>
<dbReference type="CDD" id="cd18794">
    <property type="entry name" value="SF2_C_RecQ"/>
    <property type="match status" value="1"/>
</dbReference>
<dbReference type="GO" id="GO:0046872">
    <property type="term" value="F:metal ion binding"/>
    <property type="evidence" value="ECO:0007669"/>
    <property type="project" value="UniProtKB-KW"/>
</dbReference>
<keyword evidence="28" id="KW-1185">Reference proteome</keyword>
<comment type="caution">
    <text evidence="27">The sequence shown here is derived from an EMBL/GenBank/DDBJ whole genome shotgun (WGS) entry which is preliminary data.</text>
</comment>
<dbReference type="PROSITE" id="PS51194">
    <property type="entry name" value="HELICASE_CTER"/>
    <property type="match status" value="1"/>
</dbReference>
<dbReference type="PROSITE" id="PS50967">
    <property type="entry name" value="HRDC"/>
    <property type="match status" value="1"/>
</dbReference>
<keyword evidence="14" id="KW-0413">Isomerase</keyword>
<evidence type="ECO:0000256" key="8">
    <source>
        <dbReference type="ARBA" id="ARBA00022801"/>
    </source>
</evidence>
<evidence type="ECO:0000256" key="6">
    <source>
        <dbReference type="ARBA" id="ARBA00022741"/>
    </source>
</evidence>
<gene>
    <name evidence="27" type="ORF">QE152_g22959</name>
</gene>
<dbReference type="GO" id="GO:0005737">
    <property type="term" value="C:cytoplasm"/>
    <property type="evidence" value="ECO:0007669"/>
    <property type="project" value="TreeGrafter"/>
</dbReference>
<proteinExistence type="inferred from homology"/>
<dbReference type="GO" id="GO:0005694">
    <property type="term" value="C:chromosome"/>
    <property type="evidence" value="ECO:0007669"/>
    <property type="project" value="TreeGrafter"/>
</dbReference>
<dbReference type="AlphaFoldDB" id="A0AAW1KIL4"/>
<dbReference type="NCBIfam" id="TIGR00614">
    <property type="entry name" value="recQ_fam"/>
    <property type="match status" value="1"/>
</dbReference>
<comment type="similarity">
    <text evidence="3">Belongs to the helicase family. RecQ subfamily.</text>
</comment>
<dbReference type="SUPFAM" id="SSF52540">
    <property type="entry name" value="P-loop containing nucleoside triphosphate hydrolases"/>
    <property type="match status" value="1"/>
</dbReference>
<feature type="domain" description="Helicase C-terminal" evidence="26">
    <location>
        <begin position="633"/>
        <end position="780"/>
    </location>
</feature>
<evidence type="ECO:0000256" key="15">
    <source>
        <dbReference type="ARBA" id="ARBA00023242"/>
    </source>
</evidence>
<evidence type="ECO:0000256" key="20">
    <source>
        <dbReference type="ARBA" id="ARBA00073450"/>
    </source>
</evidence>
<feature type="compositionally biased region" description="Polar residues" evidence="23">
    <location>
        <begin position="1073"/>
        <end position="1082"/>
    </location>
</feature>
<feature type="region of interest" description="Disordered" evidence="23">
    <location>
        <begin position="1073"/>
        <end position="1104"/>
    </location>
</feature>
<evidence type="ECO:0000256" key="19">
    <source>
        <dbReference type="ARBA" id="ARBA00049360"/>
    </source>
</evidence>
<dbReference type="Pfam" id="PF09382">
    <property type="entry name" value="RQC"/>
    <property type="match status" value="1"/>
</dbReference>
<keyword evidence="12" id="KW-0238">DNA-binding</keyword>
<dbReference type="SUPFAM" id="SSF47819">
    <property type="entry name" value="HRDC-like"/>
    <property type="match status" value="1"/>
</dbReference>
<comment type="cofactor">
    <cofactor evidence="1">
        <name>Zn(2+)</name>
        <dbReference type="ChEBI" id="CHEBI:29105"/>
    </cofactor>
</comment>
<name>A0AAW1KIL4_POPJA</name>
<keyword evidence="9 27" id="KW-0347">Helicase</keyword>
<evidence type="ECO:0000256" key="14">
    <source>
        <dbReference type="ARBA" id="ARBA00023235"/>
    </source>
</evidence>
<evidence type="ECO:0000313" key="28">
    <source>
        <dbReference type="Proteomes" id="UP001458880"/>
    </source>
</evidence>
<keyword evidence="13" id="KW-0234">DNA repair</keyword>
<dbReference type="InterPro" id="IPR044876">
    <property type="entry name" value="HRDC_dom_sf"/>
</dbReference>
<dbReference type="InterPro" id="IPR036388">
    <property type="entry name" value="WH-like_DNA-bd_sf"/>
</dbReference>
<dbReference type="InterPro" id="IPR032284">
    <property type="entry name" value="RecQ_Zn-bd"/>
</dbReference>
<keyword evidence="7" id="KW-0227">DNA damage</keyword>
<evidence type="ECO:0000256" key="17">
    <source>
        <dbReference type="ARBA" id="ARBA00034808"/>
    </source>
</evidence>
<protein>
    <recommendedName>
        <fullName evidence="20">RecQ-like DNA helicase BLM</fullName>
        <ecNumber evidence="17">5.6.2.4</ecNumber>
    </recommendedName>
    <alternativeName>
        <fullName evidence="21">Bloom syndrome protein homolog</fullName>
    </alternativeName>
    <alternativeName>
        <fullName evidence="18">DNA 3'-5' helicase BLM</fullName>
    </alternativeName>
    <alternativeName>
        <fullName evidence="22">RecQ helicase homolog</fullName>
    </alternativeName>
</protein>
<dbReference type="SMART" id="SM00341">
    <property type="entry name" value="HRDC"/>
    <property type="match status" value="1"/>
</dbReference>
<dbReference type="Gene3D" id="1.10.150.80">
    <property type="entry name" value="HRDC domain"/>
    <property type="match status" value="1"/>
</dbReference>
<feature type="region of interest" description="Disordered" evidence="23">
    <location>
        <begin position="37"/>
        <end position="59"/>
    </location>
</feature>
<dbReference type="FunFam" id="3.40.50.300:FF:000340">
    <property type="entry name" value="Bloom syndrome, RecQ helicase"/>
    <property type="match status" value="1"/>
</dbReference>
<feature type="compositionally biased region" description="Basic residues" evidence="23">
    <location>
        <begin position="1083"/>
        <end position="1104"/>
    </location>
</feature>